<protein>
    <submittedName>
        <fullName evidence="1">ROK family protein</fullName>
    </submittedName>
</protein>
<keyword evidence="2" id="KW-1185">Reference proteome</keyword>
<organism evidence="1 2">
    <name type="scientific">Aureimonas flava</name>
    <dbReference type="NCBI Taxonomy" id="2320271"/>
    <lineage>
        <taxon>Bacteria</taxon>
        <taxon>Pseudomonadati</taxon>
        <taxon>Pseudomonadota</taxon>
        <taxon>Alphaproteobacteria</taxon>
        <taxon>Hyphomicrobiales</taxon>
        <taxon>Aurantimonadaceae</taxon>
        <taxon>Aureimonas</taxon>
    </lineage>
</organism>
<name>A0A3A1WP31_9HYPH</name>
<gene>
    <name evidence="1" type="ORF">D3218_02655</name>
</gene>
<dbReference type="SUPFAM" id="SSF53067">
    <property type="entry name" value="Actin-like ATPase domain"/>
    <property type="match status" value="1"/>
</dbReference>
<dbReference type="Gene3D" id="3.30.420.40">
    <property type="match status" value="1"/>
</dbReference>
<dbReference type="OrthoDB" id="7903685at2"/>
<comment type="caution">
    <text evidence="1">The sequence shown here is derived from an EMBL/GenBank/DDBJ whole genome shotgun (WGS) entry which is preliminary data.</text>
</comment>
<proteinExistence type="predicted"/>
<accession>A0A3A1WP31</accession>
<evidence type="ECO:0000313" key="2">
    <source>
        <dbReference type="Proteomes" id="UP000265750"/>
    </source>
</evidence>
<sequence length="350" mass="38368">MEAAGMEREVRHGDGRLPQVEVRSYSLPLKVGNEFLGDLASGSEFRKVLRHERHRVDCRGEPPFGDDRTHEIEGDDLDEALREQASTTEGQVVEKAVDTFSRRFAGVLLRFLDTSEWRGTQRIVCGGGLMEGGVGAELIRRTRRHLREEGPAVDLRRLHHAPDEAGMIGWAFAARPETLGKGDAFVAVDIGGTNLRWGIVRIDRAAPATEAFTVIRHDKWCHADDAVDRETVVDRMAEGIRDMIEAAERAALRLCPLVGLSCPGVVCPDGRLASGGQNLPGDWSDGAFSLPREVAERIGTIAGQPPRVLVHNDAVIQALSELPHLRDVDRWAAVTLGTGLGNCSFDNRAR</sequence>
<dbReference type="EMBL" id="QYRN01000001">
    <property type="protein sequence ID" value="RIY03658.1"/>
    <property type="molecule type" value="Genomic_DNA"/>
</dbReference>
<dbReference type="InterPro" id="IPR043129">
    <property type="entry name" value="ATPase_NBD"/>
</dbReference>
<dbReference type="AlphaFoldDB" id="A0A3A1WP31"/>
<dbReference type="CDD" id="cd23763">
    <property type="entry name" value="ASKHA_ATPase_ROK"/>
    <property type="match status" value="1"/>
</dbReference>
<dbReference type="Proteomes" id="UP000265750">
    <property type="component" value="Unassembled WGS sequence"/>
</dbReference>
<reference evidence="2" key="1">
    <citation type="submission" date="2018-09" db="EMBL/GenBank/DDBJ databases">
        <authorList>
            <person name="Tuo L."/>
        </authorList>
    </citation>
    <scope>NUCLEOTIDE SEQUENCE [LARGE SCALE GENOMIC DNA]</scope>
    <source>
        <strain evidence="2">M2BS4Y-1</strain>
    </source>
</reference>
<evidence type="ECO:0000313" key="1">
    <source>
        <dbReference type="EMBL" id="RIY03658.1"/>
    </source>
</evidence>